<proteinExistence type="predicted"/>
<protein>
    <submittedName>
        <fullName evidence="2">Serpentine Receptor, class H</fullName>
    </submittedName>
</protein>
<evidence type="ECO:0000313" key="1">
    <source>
        <dbReference type="Proteomes" id="UP000887580"/>
    </source>
</evidence>
<organism evidence="1 2">
    <name type="scientific">Panagrolaimus sp. PS1159</name>
    <dbReference type="NCBI Taxonomy" id="55785"/>
    <lineage>
        <taxon>Eukaryota</taxon>
        <taxon>Metazoa</taxon>
        <taxon>Ecdysozoa</taxon>
        <taxon>Nematoda</taxon>
        <taxon>Chromadorea</taxon>
        <taxon>Rhabditida</taxon>
        <taxon>Tylenchina</taxon>
        <taxon>Panagrolaimomorpha</taxon>
        <taxon>Panagrolaimoidea</taxon>
        <taxon>Panagrolaimidae</taxon>
        <taxon>Panagrolaimus</taxon>
    </lineage>
</organism>
<dbReference type="Proteomes" id="UP000887580">
    <property type="component" value="Unplaced"/>
</dbReference>
<evidence type="ECO:0000313" key="2">
    <source>
        <dbReference type="WBParaSite" id="PS1159_v2.g12088.t1"/>
    </source>
</evidence>
<dbReference type="WBParaSite" id="PS1159_v2.g12088.t1">
    <property type="protein sequence ID" value="PS1159_v2.g12088.t1"/>
    <property type="gene ID" value="PS1159_v2.g12088"/>
</dbReference>
<sequence length="126" mass="14819">MSLLTYYTYYYKNKMSNERFKMSTMLLKVMILQVFFAIFLLVLPMSCAIFFVMSDSRYSTIAVLIGGMVASTHSLTEFICIAYTIKPYREAFYAMFSNFIYLFSRNEFQAQMRPISYSVTSRNSLF</sequence>
<reference evidence="2" key="1">
    <citation type="submission" date="2022-11" db="UniProtKB">
        <authorList>
            <consortium name="WormBaseParasite"/>
        </authorList>
    </citation>
    <scope>IDENTIFICATION</scope>
</reference>
<name>A0AC35EYT0_9BILA</name>
<accession>A0AC35EYT0</accession>